<protein>
    <submittedName>
        <fullName evidence="1">Uncharacterized protein</fullName>
    </submittedName>
</protein>
<accession>A0AAD9P158</accession>
<keyword evidence="2" id="KW-1185">Reference proteome</keyword>
<proteinExistence type="predicted"/>
<gene>
    <name evidence="1" type="ORF">NP493_208g03030</name>
</gene>
<comment type="caution">
    <text evidence="1">The sequence shown here is derived from an EMBL/GenBank/DDBJ whole genome shotgun (WGS) entry which is preliminary data.</text>
</comment>
<reference evidence="1" key="1">
    <citation type="journal article" date="2023" name="Mol. Biol. Evol.">
        <title>Third-Generation Sequencing Reveals the Adaptive Role of the Epigenome in Three Deep-Sea Polychaetes.</title>
        <authorList>
            <person name="Perez M."/>
            <person name="Aroh O."/>
            <person name="Sun Y."/>
            <person name="Lan Y."/>
            <person name="Juniper S.K."/>
            <person name="Young C.R."/>
            <person name="Angers B."/>
            <person name="Qian P.Y."/>
        </authorList>
    </citation>
    <scope>NUCLEOTIDE SEQUENCE</scope>
    <source>
        <strain evidence="1">R07B-5</strain>
    </source>
</reference>
<evidence type="ECO:0000313" key="1">
    <source>
        <dbReference type="EMBL" id="KAK2186284.1"/>
    </source>
</evidence>
<dbReference type="AlphaFoldDB" id="A0AAD9P158"/>
<dbReference type="EMBL" id="JAODUO010000206">
    <property type="protein sequence ID" value="KAK2186284.1"/>
    <property type="molecule type" value="Genomic_DNA"/>
</dbReference>
<name>A0AAD9P158_RIDPI</name>
<organism evidence="1 2">
    <name type="scientific">Ridgeia piscesae</name>
    <name type="common">Tubeworm</name>
    <dbReference type="NCBI Taxonomy" id="27915"/>
    <lineage>
        <taxon>Eukaryota</taxon>
        <taxon>Metazoa</taxon>
        <taxon>Spiralia</taxon>
        <taxon>Lophotrochozoa</taxon>
        <taxon>Annelida</taxon>
        <taxon>Polychaeta</taxon>
        <taxon>Sedentaria</taxon>
        <taxon>Canalipalpata</taxon>
        <taxon>Sabellida</taxon>
        <taxon>Siboglinidae</taxon>
        <taxon>Ridgeia</taxon>
    </lineage>
</organism>
<evidence type="ECO:0000313" key="2">
    <source>
        <dbReference type="Proteomes" id="UP001209878"/>
    </source>
</evidence>
<dbReference type="Proteomes" id="UP001209878">
    <property type="component" value="Unassembled WGS sequence"/>
</dbReference>
<sequence>MSTLTEAPLAKRMNGNLYITKKTIYIEYCPSTLVKQAVHLRLRQIPPKCVDVGCPIKAKLFSQASILLAYTRTVEHISVVTS</sequence>